<keyword evidence="3" id="KW-1185">Reference proteome</keyword>
<comment type="caution">
    <text evidence="2">The sequence shown here is derived from an EMBL/GenBank/DDBJ whole genome shotgun (WGS) entry which is preliminary data.</text>
</comment>
<gene>
    <name evidence="2" type="ORF">DYS74_07705</name>
</gene>
<evidence type="ECO:0000256" key="1">
    <source>
        <dbReference type="SAM" id="Coils"/>
    </source>
</evidence>
<feature type="coiled-coil region" evidence="1">
    <location>
        <begin position="23"/>
        <end position="50"/>
    </location>
</feature>
<protein>
    <submittedName>
        <fullName evidence="2">Transposase</fullName>
    </submittedName>
</protein>
<reference evidence="2 3" key="1">
    <citation type="submission" date="2018-10" db="EMBL/GenBank/DDBJ databases">
        <title>Rhodobacter sp . BO-81.</title>
        <authorList>
            <person name="Im W.T."/>
        </authorList>
    </citation>
    <scope>NUCLEOTIDE SEQUENCE [LARGE SCALE GENOMIC DNA]</scope>
    <source>
        <strain evidence="2 3">BO-81</strain>
    </source>
</reference>
<dbReference type="AlphaFoldDB" id="A0A421BS62"/>
<evidence type="ECO:0000313" key="3">
    <source>
        <dbReference type="Proteomes" id="UP000279673"/>
    </source>
</evidence>
<accession>A0A421BS62</accession>
<organism evidence="2 3">
    <name type="scientific">Paenirhodobacter hankyongi</name>
    <dbReference type="NCBI Taxonomy" id="2294033"/>
    <lineage>
        <taxon>Bacteria</taxon>
        <taxon>Pseudomonadati</taxon>
        <taxon>Pseudomonadota</taxon>
        <taxon>Alphaproteobacteria</taxon>
        <taxon>Rhodobacterales</taxon>
        <taxon>Rhodobacter group</taxon>
        <taxon>Paenirhodobacter</taxon>
    </lineage>
</organism>
<dbReference type="EMBL" id="RCHI01000005">
    <property type="protein sequence ID" value="RLL71127.1"/>
    <property type="molecule type" value="Genomic_DNA"/>
</dbReference>
<dbReference type="Proteomes" id="UP000279673">
    <property type="component" value="Unassembled WGS sequence"/>
</dbReference>
<keyword evidence="1" id="KW-0175">Coiled coil</keyword>
<evidence type="ECO:0000313" key="2">
    <source>
        <dbReference type="EMBL" id="RLL71127.1"/>
    </source>
</evidence>
<sequence>MGFALDIEGWVEDAKRGMENSLRANHLDIREQYEKQLKDLQEAYGEAMLELRARKKLQALMERDGVRGECAIGPSTAPNN</sequence>
<proteinExistence type="predicted"/>
<name>A0A421BS62_9RHOB</name>